<reference evidence="13 14" key="1">
    <citation type="journal article" date="2016" name="Front. Microbiol.">
        <title>Comprehensive Phylogenetic Analysis of Bovine Non-aureus Staphylococci Species Based on Whole-Genome Sequencing.</title>
        <authorList>
            <person name="Naushad S."/>
            <person name="Barkema H.W."/>
            <person name="Luby C."/>
            <person name="Condas L.A."/>
            <person name="Nobrega D.B."/>
            <person name="Carson D.A."/>
            <person name="De Buck J."/>
        </authorList>
    </citation>
    <scope>NUCLEOTIDE SEQUENCE [LARGE SCALE GENOMIC DNA]</scope>
    <source>
        <strain evidence="13 14">SNUC 1388</strain>
    </source>
</reference>
<dbReference type="OrthoDB" id="9809206at2"/>
<feature type="transmembrane region" description="Helical" evidence="10">
    <location>
        <begin position="113"/>
        <end position="133"/>
    </location>
</feature>
<dbReference type="PANTHER" id="PTHR10110:SF86">
    <property type="entry name" value="SODIUM_HYDROGEN EXCHANGER 7"/>
    <property type="match status" value="1"/>
</dbReference>
<dbReference type="Gene3D" id="6.10.140.1330">
    <property type="match status" value="1"/>
</dbReference>
<dbReference type="InterPro" id="IPR018422">
    <property type="entry name" value="Cation/H_exchanger_CPA1"/>
</dbReference>
<feature type="domain" description="Cation/H+ exchanger transmembrane" evidence="11">
    <location>
        <begin position="12"/>
        <end position="424"/>
    </location>
</feature>
<evidence type="ECO:0000256" key="9">
    <source>
        <dbReference type="ARBA" id="ARBA00023201"/>
    </source>
</evidence>
<dbReference type="GO" id="GO:0051453">
    <property type="term" value="P:regulation of intracellular pH"/>
    <property type="evidence" value="ECO:0007669"/>
    <property type="project" value="TreeGrafter"/>
</dbReference>
<evidence type="ECO:0000256" key="1">
    <source>
        <dbReference type="ARBA" id="ARBA00004651"/>
    </source>
</evidence>
<dbReference type="RefSeq" id="WP_042738110.1">
    <property type="nucleotide sequence ID" value="NZ_BKAX01000001.1"/>
</dbReference>
<evidence type="ECO:0000256" key="10">
    <source>
        <dbReference type="SAM" id="Phobius"/>
    </source>
</evidence>
<dbReference type="GO" id="GO:0098719">
    <property type="term" value="P:sodium ion import across plasma membrane"/>
    <property type="evidence" value="ECO:0007669"/>
    <property type="project" value="TreeGrafter"/>
</dbReference>
<feature type="transmembrane region" description="Helical" evidence="10">
    <location>
        <begin position="153"/>
        <end position="174"/>
    </location>
</feature>
<organism evidence="13 14">
    <name type="scientific">Staphylococcus gallinarum</name>
    <dbReference type="NCBI Taxonomy" id="1293"/>
    <lineage>
        <taxon>Bacteria</taxon>
        <taxon>Bacillati</taxon>
        <taxon>Bacillota</taxon>
        <taxon>Bacilli</taxon>
        <taxon>Bacillales</taxon>
        <taxon>Staphylococcaceae</taxon>
        <taxon>Staphylococcus</taxon>
    </lineage>
</organism>
<keyword evidence="3" id="KW-1003">Cell membrane</keyword>
<sequence>MQIFETILIFLALVIASSFVHTFLPKVPLAFIQIILGMLLYVTPIPVEFQFDTELFMVALIAPLLFVEGVKVSRVHLRRYIKPVLMMALGLVVTTVIVVGLFIHWIWPDLPMAAAFALAAILCPTDAVAVQAITNGKVLPKGSMTILEGESLLNDAAGIISFKIAVAALVTGAFSVTNAIAQFLISSIGGFIVGIIIGVALVRFRVTLTRRGIENINMFTFIQLVTPFVTYLVAEMFHASGIIAAVVAGLVHGFERDRIAQARTRLQMSYNHTWNILGYALNGFVFTILGFLVPEVVGRIIENEPHNLVFLIVVTFLVALAIYLFRFLWVFVLYPYFYLPVSPFQKMISYNQDEEKSTEAPPKRSMYAFIMTLCGVHGTISLAIALTLPYMLANHHSFAFRDDLLFVASGMVLISLIVAQLILPFATPNAESPKIKGMNFKQARVFILEKVIDSLNQMSTVDSSFQYGNVIKDYHDKLAFIRTVENEDENTKELQRLQKIAFDVENETLNGLVENGDITTNVLDNYMRYSERTQVYKQASLIQRIKVELRAMILKRRIKNKVKTNAASSLSVVDNLREISNVMRTVHYRVVSRLAKETTEDNKLEVGMVCDSYLLRTDNLTPSNFFNPKNENSITKIKLVALKEQRRILNQLIEEEEVSEATALKIREAINYDEMIIVDSLTD</sequence>
<keyword evidence="5 10" id="KW-1133">Transmembrane helix</keyword>
<evidence type="ECO:0000313" key="14">
    <source>
        <dbReference type="Proteomes" id="UP000283576"/>
    </source>
</evidence>
<dbReference type="Proteomes" id="UP000321057">
    <property type="component" value="Unassembled WGS sequence"/>
</dbReference>
<feature type="transmembrane region" description="Helical" evidence="10">
    <location>
        <begin position="309"/>
        <end position="337"/>
    </location>
</feature>
<evidence type="ECO:0000256" key="6">
    <source>
        <dbReference type="ARBA" id="ARBA00023053"/>
    </source>
</evidence>
<keyword evidence="7" id="KW-0406">Ion transport</keyword>
<dbReference type="Proteomes" id="UP000283576">
    <property type="component" value="Unassembled WGS sequence"/>
</dbReference>
<evidence type="ECO:0000256" key="8">
    <source>
        <dbReference type="ARBA" id="ARBA00023136"/>
    </source>
</evidence>
<feature type="transmembrane region" description="Helical" evidence="10">
    <location>
        <begin position="84"/>
        <end position="107"/>
    </location>
</feature>
<feature type="transmembrane region" description="Helical" evidence="10">
    <location>
        <begin position="216"/>
        <end position="233"/>
    </location>
</feature>
<evidence type="ECO:0000256" key="7">
    <source>
        <dbReference type="ARBA" id="ARBA00023065"/>
    </source>
</evidence>
<feature type="transmembrane region" description="Helical" evidence="10">
    <location>
        <begin position="404"/>
        <end position="426"/>
    </location>
</feature>
<comment type="subcellular location">
    <subcellularLocation>
        <location evidence="1">Cell membrane</location>
        <topology evidence="1">Multi-pass membrane protein</topology>
    </subcellularLocation>
</comment>
<keyword evidence="8 10" id="KW-0472">Membrane</keyword>
<accession>A0A0D0QZ36</accession>
<feature type="transmembrane region" description="Helical" evidence="10">
    <location>
        <begin position="31"/>
        <end position="49"/>
    </location>
</feature>
<feature type="transmembrane region" description="Helical" evidence="10">
    <location>
        <begin position="6"/>
        <end position="24"/>
    </location>
</feature>
<protein>
    <submittedName>
        <fullName evidence="13">Sodium:proton antiporter</fullName>
    </submittedName>
</protein>
<dbReference type="GO" id="GO:0015386">
    <property type="term" value="F:potassium:proton antiporter activity"/>
    <property type="evidence" value="ECO:0007669"/>
    <property type="project" value="TreeGrafter"/>
</dbReference>
<evidence type="ECO:0000256" key="4">
    <source>
        <dbReference type="ARBA" id="ARBA00022692"/>
    </source>
</evidence>
<evidence type="ECO:0000256" key="5">
    <source>
        <dbReference type="ARBA" id="ARBA00022989"/>
    </source>
</evidence>
<reference evidence="12 15" key="2">
    <citation type="submission" date="2019-07" db="EMBL/GenBank/DDBJ databases">
        <title>Whole genome shotgun sequence of Staphylococcus gallinarum NBRC 109767.</title>
        <authorList>
            <person name="Hosoyama A."/>
            <person name="Uohara A."/>
            <person name="Ohji S."/>
            <person name="Ichikawa N."/>
        </authorList>
    </citation>
    <scope>NUCLEOTIDE SEQUENCE [LARGE SCALE GENOMIC DNA]</scope>
    <source>
        <strain evidence="12 15">NBRC 109767</strain>
    </source>
</reference>
<dbReference type="AlphaFoldDB" id="A0A0D0QZ36"/>
<feature type="transmembrane region" description="Helical" evidence="10">
    <location>
        <begin position="239"/>
        <end position="255"/>
    </location>
</feature>
<evidence type="ECO:0000256" key="2">
    <source>
        <dbReference type="ARBA" id="ARBA00022448"/>
    </source>
</evidence>
<dbReference type="EMBL" id="BKAX01000001">
    <property type="protein sequence ID" value="GEQ04353.1"/>
    <property type="molecule type" value="Genomic_DNA"/>
</dbReference>
<keyword evidence="6" id="KW-0915">Sodium</keyword>
<gene>
    <name evidence="13" type="ORF">BUZ01_07730</name>
    <name evidence="12" type="ORF">SGA02_01810</name>
</gene>
<keyword evidence="2" id="KW-0813">Transport</keyword>
<dbReference type="InterPro" id="IPR006153">
    <property type="entry name" value="Cation/H_exchanger_TM"/>
</dbReference>
<keyword evidence="4 10" id="KW-0812">Transmembrane</keyword>
<dbReference type="EMBL" id="QXRZ01000004">
    <property type="protein sequence ID" value="RIL42742.1"/>
    <property type="molecule type" value="Genomic_DNA"/>
</dbReference>
<comment type="caution">
    <text evidence="13">The sequence shown here is derived from an EMBL/GenBank/DDBJ whole genome shotgun (WGS) entry which is preliminary data.</text>
</comment>
<dbReference type="GO" id="GO:0005886">
    <property type="term" value="C:plasma membrane"/>
    <property type="evidence" value="ECO:0007669"/>
    <property type="project" value="UniProtKB-SubCell"/>
</dbReference>
<evidence type="ECO:0000259" key="11">
    <source>
        <dbReference type="Pfam" id="PF00999"/>
    </source>
</evidence>
<evidence type="ECO:0000313" key="15">
    <source>
        <dbReference type="Proteomes" id="UP000321057"/>
    </source>
</evidence>
<keyword evidence="15" id="KW-1185">Reference proteome</keyword>
<keyword evidence="9" id="KW-0739">Sodium transport</keyword>
<feature type="transmembrane region" description="Helical" evidence="10">
    <location>
        <begin position="366"/>
        <end position="392"/>
    </location>
</feature>
<dbReference type="GeneID" id="93846034"/>
<feature type="transmembrane region" description="Helical" evidence="10">
    <location>
        <begin position="276"/>
        <end position="297"/>
    </location>
</feature>
<evidence type="ECO:0000313" key="13">
    <source>
        <dbReference type="EMBL" id="RIL42742.1"/>
    </source>
</evidence>
<proteinExistence type="predicted"/>
<evidence type="ECO:0000256" key="3">
    <source>
        <dbReference type="ARBA" id="ARBA00022475"/>
    </source>
</evidence>
<dbReference type="Pfam" id="PF00999">
    <property type="entry name" value="Na_H_Exchanger"/>
    <property type="match status" value="1"/>
</dbReference>
<name>A0A0D0QZ36_STAGA</name>
<dbReference type="GO" id="GO:0015385">
    <property type="term" value="F:sodium:proton antiporter activity"/>
    <property type="evidence" value="ECO:0007669"/>
    <property type="project" value="InterPro"/>
</dbReference>
<feature type="transmembrane region" description="Helical" evidence="10">
    <location>
        <begin position="180"/>
        <end position="204"/>
    </location>
</feature>
<dbReference type="PANTHER" id="PTHR10110">
    <property type="entry name" value="SODIUM/HYDROGEN EXCHANGER"/>
    <property type="match status" value="1"/>
</dbReference>
<evidence type="ECO:0000313" key="12">
    <source>
        <dbReference type="EMBL" id="GEQ04353.1"/>
    </source>
</evidence>